<feature type="non-terminal residue" evidence="3">
    <location>
        <position position="351"/>
    </location>
</feature>
<sequence>MIGYPSGSARKTRGRLAGIREVNWVSECPGLEAILPDVWCLWCAKLAASQHELGVTGLDGGSLAQSLASAGASAGDLISKGKAELRLAPLWPQNFLPAIILHPSKSRKIHNRISIQDSGSSCDSLFRASRLIIRKTPLHPSQVITWHRLAPFEFGGGTGIRSFFACRRHLCLTAAMSTIQQLKNFIRHGKQARTVHLNDESLRKNDSAAAQPPPQPTDDKKLNISDPSLHQHIPPREPREAYSGVPGDGANRVAQAAHAAAHRVEQHQDIQDKSRSASTKRVDDASLAKLVAEENASRSKFPRYPGLERWDLIEKMGDGAFSNVYRARDLQGDAGEVAIKVVRKYEMNNAQ</sequence>
<protein>
    <recommendedName>
        <fullName evidence="2">Protein kinase domain-containing protein</fullName>
    </recommendedName>
</protein>
<proteinExistence type="predicted"/>
<feature type="domain" description="Protein kinase" evidence="2">
    <location>
        <begin position="310"/>
        <end position="351"/>
    </location>
</feature>
<dbReference type="EMBL" id="SRPW01003446">
    <property type="protein sequence ID" value="KAG5986994.1"/>
    <property type="molecule type" value="Genomic_DNA"/>
</dbReference>
<dbReference type="PROSITE" id="PS50011">
    <property type="entry name" value="PROTEIN_KINASE_DOM"/>
    <property type="match status" value="1"/>
</dbReference>
<organism evidence="3 4">
    <name type="scientific">Claviceps pusilla</name>
    <dbReference type="NCBI Taxonomy" id="123648"/>
    <lineage>
        <taxon>Eukaryota</taxon>
        <taxon>Fungi</taxon>
        <taxon>Dikarya</taxon>
        <taxon>Ascomycota</taxon>
        <taxon>Pezizomycotina</taxon>
        <taxon>Sordariomycetes</taxon>
        <taxon>Hypocreomycetidae</taxon>
        <taxon>Hypocreales</taxon>
        <taxon>Clavicipitaceae</taxon>
        <taxon>Claviceps</taxon>
    </lineage>
</organism>
<reference evidence="3" key="1">
    <citation type="journal article" date="2020" name="bioRxiv">
        <title>Whole genome comparisons of ergot fungi reveals the divergence and evolution of species within the genus Claviceps are the result of varying mechanisms driving genome evolution and host range expansion.</title>
        <authorList>
            <person name="Wyka S.A."/>
            <person name="Mondo S.J."/>
            <person name="Liu M."/>
            <person name="Dettman J."/>
            <person name="Nalam V."/>
            <person name="Broders K.D."/>
        </authorList>
    </citation>
    <scope>NUCLEOTIDE SEQUENCE</scope>
    <source>
        <strain evidence="3">CCC 602</strain>
    </source>
</reference>
<feature type="compositionally biased region" description="Low complexity" evidence="1">
    <location>
        <begin position="250"/>
        <end position="259"/>
    </location>
</feature>
<gene>
    <name evidence="3" type="ORF">E4U43_005270</name>
</gene>
<evidence type="ECO:0000313" key="4">
    <source>
        <dbReference type="Proteomes" id="UP000748025"/>
    </source>
</evidence>
<comment type="caution">
    <text evidence="3">The sequence shown here is derived from an EMBL/GenBank/DDBJ whole genome shotgun (WGS) entry which is preliminary data.</text>
</comment>
<keyword evidence="4" id="KW-1185">Reference proteome</keyword>
<dbReference type="GO" id="GO:0005524">
    <property type="term" value="F:ATP binding"/>
    <property type="evidence" value="ECO:0007669"/>
    <property type="project" value="InterPro"/>
</dbReference>
<dbReference type="OrthoDB" id="1738954at2759"/>
<dbReference type="InterPro" id="IPR011009">
    <property type="entry name" value="Kinase-like_dom_sf"/>
</dbReference>
<dbReference type="GO" id="GO:0004672">
    <property type="term" value="F:protein kinase activity"/>
    <property type="evidence" value="ECO:0007669"/>
    <property type="project" value="InterPro"/>
</dbReference>
<evidence type="ECO:0000313" key="3">
    <source>
        <dbReference type="EMBL" id="KAG5986994.1"/>
    </source>
</evidence>
<evidence type="ECO:0000256" key="1">
    <source>
        <dbReference type="SAM" id="MobiDB-lite"/>
    </source>
</evidence>
<dbReference type="SUPFAM" id="SSF56112">
    <property type="entry name" value="Protein kinase-like (PK-like)"/>
    <property type="match status" value="1"/>
</dbReference>
<dbReference type="AlphaFoldDB" id="A0A9P7STG1"/>
<feature type="compositionally biased region" description="Basic and acidic residues" evidence="1">
    <location>
        <begin position="262"/>
        <end position="281"/>
    </location>
</feature>
<accession>A0A9P7STG1</accession>
<dbReference type="Proteomes" id="UP000748025">
    <property type="component" value="Unassembled WGS sequence"/>
</dbReference>
<dbReference type="InterPro" id="IPR000719">
    <property type="entry name" value="Prot_kinase_dom"/>
</dbReference>
<name>A0A9P7STG1_9HYPO</name>
<evidence type="ECO:0000259" key="2">
    <source>
        <dbReference type="PROSITE" id="PS50011"/>
    </source>
</evidence>
<dbReference type="Gene3D" id="3.30.200.20">
    <property type="entry name" value="Phosphorylase Kinase, domain 1"/>
    <property type="match status" value="1"/>
</dbReference>
<feature type="region of interest" description="Disordered" evidence="1">
    <location>
        <begin position="199"/>
        <end position="281"/>
    </location>
</feature>